<keyword evidence="14" id="KW-0479">Metal-binding</keyword>
<comment type="caution">
    <text evidence="18">The sequence shown here is derived from an EMBL/GenBank/DDBJ whole genome shotgun (WGS) entry which is preliminary data.</text>
</comment>
<evidence type="ECO:0000256" key="2">
    <source>
        <dbReference type="ARBA" id="ARBA00004589"/>
    </source>
</evidence>
<feature type="transmembrane region" description="Helical" evidence="16">
    <location>
        <begin position="74"/>
        <end position="95"/>
    </location>
</feature>
<feature type="transmembrane region" description="Helical" evidence="16">
    <location>
        <begin position="187"/>
        <end position="212"/>
    </location>
</feature>
<dbReference type="Pfam" id="PF20684">
    <property type="entry name" value="Fung_rhodopsin"/>
    <property type="match status" value="1"/>
</dbReference>
<evidence type="ECO:0000256" key="9">
    <source>
        <dbReference type="ARBA" id="ARBA00022989"/>
    </source>
</evidence>
<feature type="binding site" description="axial binding residue" evidence="14">
    <location>
        <position position="25"/>
    </location>
    <ligand>
        <name>heme</name>
        <dbReference type="ChEBI" id="CHEBI:30413"/>
    </ligand>
    <ligandPart>
        <name>Fe</name>
        <dbReference type="ChEBI" id="CHEBI:18248"/>
    </ligandPart>
</feature>
<proteinExistence type="inferred from homology"/>
<feature type="transmembrane region" description="Helical" evidence="16">
    <location>
        <begin position="232"/>
        <end position="255"/>
    </location>
</feature>
<dbReference type="AlphaFoldDB" id="A0A3D8T4J4"/>
<keyword evidence="14" id="KW-0349">Heme</keyword>
<dbReference type="GO" id="GO:0046872">
    <property type="term" value="F:metal ion binding"/>
    <property type="evidence" value="ECO:0007669"/>
    <property type="project" value="UniProtKB-UniRule"/>
</dbReference>
<comment type="similarity">
    <text evidence="4">Belongs to the RBT5 family.</text>
</comment>
<keyword evidence="6" id="KW-0336">GPI-anchor</keyword>
<keyword evidence="6" id="KW-0325">Glycoprotein</keyword>
<dbReference type="InterPro" id="IPR052337">
    <property type="entry name" value="SAT4-like"/>
</dbReference>
<keyword evidence="10 16" id="KW-0472">Membrane</keyword>
<evidence type="ECO:0000256" key="12">
    <source>
        <dbReference type="ARBA" id="ARBA00023288"/>
    </source>
</evidence>
<evidence type="ECO:0000256" key="11">
    <source>
        <dbReference type="ARBA" id="ARBA00023157"/>
    </source>
</evidence>
<dbReference type="Pfam" id="PF05730">
    <property type="entry name" value="CFEM"/>
    <property type="match status" value="1"/>
</dbReference>
<dbReference type="GO" id="GO:0005576">
    <property type="term" value="C:extracellular region"/>
    <property type="evidence" value="ECO:0007669"/>
    <property type="project" value="UniProtKB-SubCell"/>
</dbReference>
<organism evidence="18 19">
    <name type="scientific">Aspergillus mulundensis</name>
    <dbReference type="NCBI Taxonomy" id="1810919"/>
    <lineage>
        <taxon>Eukaryota</taxon>
        <taxon>Fungi</taxon>
        <taxon>Dikarya</taxon>
        <taxon>Ascomycota</taxon>
        <taxon>Pezizomycotina</taxon>
        <taxon>Eurotiomycetes</taxon>
        <taxon>Eurotiomycetidae</taxon>
        <taxon>Eurotiales</taxon>
        <taxon>Aspergillaceae</taxon>
        <taxon>Aspergillus</taxon>
        <taxon>Aspergillus subgen. Nidulantes</taxon>
    </lineage>
</organism>
<evidence type="ECO:0000256" key="7">
    <source>
        <dbReference type="ARBA" id="ARBA00022692"/>
    </source>
</evidence>
<feature type="region of interest" description="Disordered" evidence="15">
    <location>
        <begin position="399"/>
        <end position="439"/>
    </location>
</feature>
<evidence type="ECO:0000313" key="18">
    <source>
        <dbReference type="EMBL" id="RDW93381.1"/>
    </source>
</evidence>
<protein>
    <recommendedName>
        <fullName evidence="17">CFEM domain-containing protein</fullName>
    </recommendedName>
</protein>
<keyword evidence="5" id="KW-0964">Secreted</keyword>
<keyword evidence="9 16" id="KW-1133">Transmembrane helix</keyword>
<dbReference type="RefSeq" id="XP_026608564.1">
    <property type="nucleotide sequence ID" value="XM_026742719.1"/>
</dbReference>
<keyword evidence="8" id="KW-0732">Signal</keyword>
<evidence type="ECO:0000256" key="16">
    <source>
        <dbReference type="SAM" id="Phobius"/>
    </source>
</evidence>
<gene>
    <name evidence="18" type="ORF">DSM5745_00703</name>
</gene>
<feature type="domain" description="CFEM" evidence="17">
    <location>
        <begin position="1"/>
        <end position="89"/>
    </location>
</feature>
<dbReference type="OrthoDB" id="2496787at2759"/>
<dbReference type="PROSITE" id="PS52012">
    <property type="entry name" value="CFEM"/>
    <property type="match status" value="1"/>
</dbReference>
<feature type="disulfide bond" evidence="14">
    <location>
        <begin position="30"/>
        <end position="63"/>
    </location>
</feature>
<evidence type="ECO:0000256" key="4">
    <source>
        <dbReference type="ARBA" id="ARBA00010031"/>
    </source>
</evidence>
<feature type="disulfide bond" evidence="14">
    <location>
        <begin position="7"/>
        <end position="47"/>
    </location>
</feature>
<sequence length="439" mass="47754">MEALQDCAIVCFAQALPASNCSVTDIDCLCSDDKLIADTRSCSLDACTIKESLLSQKALTTVCGWPVTEDKRVFPVILILGMVLAVIAVGMRVAVRVRTKTLGLDELMAVLSVAAIVALSGLGIENQKLGLGIDTWFLSFQEITDFLHIYFAIESLYLASIALTKISMLLLYLRLFPARPIQLATKITLLLTTAWGIAMLLANVFACQPINYMWLRWDEEHEGKCIDHEAVMAIHAILNIVFDVLIITLPMPTLLKLNMSVRKKVGVIFMFAVGLVVTLISIFRCISLIRFDIFDNPTKNIVTISIWSVVEVDLSLICACMPSIRAFISYIHALIYGTPSSQSYGYGYGYSSGPRGGPSGTGKLVPAPSAVRSGTFDTDEEFDAGAWKGGKFIALQETECWSPAESRSGGKAEGRRPGPGPGPGPGEVLVTSRIEREVE</sequence>
<evidence type="ECO:0000256" key="10">
    <source>
        <dbReference type="ARBA" id="ARBA00023136"/>
    </source>
</evidence>
<evidence type="ECO:0000256" key="5">
    <source>
        <dbReference type="ARBA" id="ARBA00022525"/>
    </source>
</evidence>
<dbReference type="InterPro" id="IPR049326">
    <property type="entry name" value="Rhodopsin_dom_fungi"/>
</dbReference>
<dbReference type="STRING" id="1810919.A0A3D8T4J4"/>
<evidence type="ECO:0000259" key="17">
    <source>
        <dbReference type="PROSITE" id="PS52012"/>
    </source>
</evidence>
<reference evidence="18 19" key="1">
    <citation type="journal article" date="2018" name="IMA Fungus">
        <title>IMA Genome-F 9: Draft genome sequence of Annulohypoxylon stygium, Aspergillus mulundensis, Berkeleyomyces basicola (syn. Thielaviopsis basicola), Ceratocystis smalleyi, two Cercospora beticola strains, Coleophoma cylindrospora, Fusarium fracticaudum, Phialophora cf. hyalina, and Morchella septimelata.</title>
        <authorList>
            <person name="Wingfield B.D."/>
            <person name="Bills G.F."/>
            <person name="Dong Y."/>
            <person name="Huang W."/>
            <person name="Nel W.J."/>
            <person name="Swalarsk-Parry B.S."/>
            <person name="Vaghefi N."/>
            <person name="Wilken P.M."/>
            <person name="An Z."/>
            <person name="de Beer Z.W."/>
            <person name="De Vos L."/>
            <person name="Chen L."/>
            <person name="Duong T.A."/>
            <person name="Gao Y."/>
            <person name="Hammerbacher A."/>
            <person name="Kikkert J.R."/>
            <person name="Li Y."/>
            <person name="Li H."/>
            <person name="Li K."/>
            <person name="Li Q."/>
            <person name="Liu X."/>
            <person name="Ma X."/>
            <person name="Naidoo K."/>
            <person name="Pethybridge S.J."/>
            <person name="Sun J."/>
            <person name="Steenkamp E.T."/>
            <person name="van der Nest M.A."/>
            <person name="van Wyk S."/>
            <person name="Wingfield M.J."/>
            <person name="Xiong C."/>
            <person name="Yue Q."/>
            <person name="Zhang X."/>
        </authorList>
    </citation>
    <scope>NUCLEOTIDE SEQUENCE [LARGE SCALE GENOMIC DNA]</scope>
    <source>
        <strain evidence="18 19">DSM 5745</strain>
    </source>
</reference>
<feature type="transmembrane region" description="Helical" evidence="16">
    <location>
        <begin position="267"/>
        <end position="289"/>
    </location>
</feature>
<dbReference type="Proteomes" id="UP000256690">
    <property type="component" value="Unassembled WGS sequence"/>
</dbReference>
<feature type="transmembrane region" description="Helical" evidence="16">
    <location>
        <begin position="156"/>
        <end position="175"/>
    </location>
</feature>
<dbReference type="InterPro" id="IPR008427">
    <property type="entry name" value="Extracellular_membr_CFEM_dom"/>
</dbReference>
<keyword evidence="7 16" id="KW-0812">Transmembrane</keyword>
<evidence type="ECO:0000256" key="13">
    <source>
        <dbReference type="ARBA" id="ARBA00038359"/>
    </source>
</evidence>
<dbReference type="GO" id="GO:0098552">
    <property type="term" value="C:side of membrane"/>
    <property type="evidence" value="ECO:0007669"/>
    <property type="project" value="UniProtKB-KW"/>
</dbReference>
<evidence type="ECO:0000256" key="8">
    <source>
        <dbReference type="ARBA" id="ARBA00022729"/>
    </source>
</evidence>
<evidence type="ECO:0000256" key="15">
    <source>
        <dbReference type="SAM" id="MobiDB-lite"/>
    </source>
</evidence>
<evidence type="ECO:0000256" key="3">
    <source>
        <dbReference type="ARBA" id="ARBA00004613"/>
    </source>
</evidence>
<evidence type="ECO:0000256" key="6">
    <source>
        <dbReference type="ARBA" id="ARBA00022622"/>
    </source>
</evidence>
<dbReference type="GeneID" id="38111073"/>
<keyword evidence="14" id="KW-0408">Iron</keyword>
<evidence type="ECO:0000256" key="14">
    <source>
        <dbReference type="PROSITE-ProRule" id="PRU01356"/>
    </source>
</evidence>
<feature type="disulfide bond" evidence="14">
    <location>
        <begin position="11"/>
        <end position="42"/>
    </location>
</feature>
<dbReference type="PANTHER" id="PTHR33048:SF143">
    <property type="entry name" value="EXTRACELLULAR MEMBRANE PROTEIN CFEM DOMAIN-CONTAINING PROTEIN-RELATED"/>
    <property type="match status" value="1"/>
</dbReference>
<keyword evidence="19" id="KW-1185">Reference proteome</keyword>
<accession>A0A3D8T4J4</accession>
<name>A0A3D8T4J4_9EURO</name>
<keyword evidence="12" id="KW-0449">Lipoprotein</keyword>
<feature type="disulfide bond" evidence="14">
    <location>
        <begin position="21"/>
        <end position="28"/>
    </location>
</feature>
<dbReference type="PANTHER" id="PTHR33048">
    <property type="entry name" value="PTH11-LIKE INTEGRAL MEMBRANE PROTEIN (AFU_ORTHOLOGUE AFUA_5G11245)"/>
    <property type="match status" value="1"/>
</dbReference>
<comment type="similarity">
    <text evidence="13">Belongs to the SAT4 family.</text>
</comment>
<dbReference type="EMBL" id="PVWQ01000001">
    <property type="protein sequence ID" value="RDW93381.1"/>
    <property type="molecule type" value="Genomic_DNA"/>
</dbReference>
<keyword evidence="11 14" id="KW-1015">Disulfide bond</keyword>
<evidence type="ECO:0000256" key="1">
    <source>
        <dbReference type="ARBA" id="ARBA00004141"/>
    </source>
</evidence>
<evidence type="ECO:0000313" key="19">
    <source>
        <dbReference type="Proteomes" id="UP000256690"/>
    </source>
</evidence>
<feature type="transmembrane region" description="Helical" evidence="16">
    <location>
        <begin position="107"/>
        <end position="124"/>
    </location>
</feature>
<comment type="subcellular location">
    <subcellularLocation>
        <location evidence="2">Membrane</location>
        <topology evidence="2">Lipid-anchor</topology>
        <topology evidence="2">GPI-anchor</topology>
    </subcellularLocation>
    <subcellularLocation>
        <location evidence="1">Membrane</location>
        <topology evidence="1">Multi-pass membrane protein</topology>
    </subcellularLocation>
    <subcellularLocation>
        <location evidence="3">Secreted</location>
    </subcellularLocation>
</comment>